<organism evidence="13 14">
    <name type="scientific">Rhodopseudomonas telluris</name>
    <dbReference type="NCBI Taxonomy" id="644215"/>
    <lineage>
        <taxon>Bacteria</taxon>
        <taxon>Pseudomonadati</taxon>
        <taxon>Pseudomonadota</taxon>
        <taxon>Alphaproteobacteria</taxon>
        <taxon>Hyphomicrobiales</taxon>
        <taxon>Nitrobacteraceae</taxon>
        <taxon>Rhodopseudomonas</taxon>
    </lineage>
</organism>
<keyword evidence="14" id="KW-1185">Reference proteome</keyword>
<evidence type="ECO:0000256" key="9">
    <source>
        <dbReference type="RuleBase" id="RU365093"/>
    </source>
</evidence>
<dbReference type="Proteomes" id="UP001589775">
    <property type="component" value="Unassembled WGS sequence"/>
</dbReference>
<dbReference type="InterPro" id="IPR058982">
    <property type="entry name" value="Beta-barrel_AprE"/>
</dbReference>
<evidence type="ECO:0000256" key="2">
    <source>
        <dbReference type="ARBA" id="ARBA00009477"/>
    </source>
</evidence>
<evidence type="ECO:0000256" key="6">
    <source>
        <dbReference type="ARBA" id="ARBA00022692"/>
    </source>
</evidence>
<evidence type="ECO:0000259" key="12">
    <source>
        <dbReference type="Pfam" id="PF26002"/>
    </source>
</evidence>
<keyword evidence="3 9" id="KW-0813">Transport</keyword>
<evidence type="ECO:0000313" key="13">
    <source>
        <dbReference type="EMBL" id="MFC0243781.1"/>
    </source>
</evidence>
<feature type="domain" description="AprE-like beta-barrel" evidence="12">
    <location>
        <begin position="326"/>
        <end position="421"/>
    </location>
</feature>
<dbReference type="InterPro" id="IPR050739">
    <property type="entry name" value="MFP"/>
</dbReference>
<evidence type="ECO:0000256" key="10">
    <source>
        <dbReference type="SAM" id="Coils"/>
    </source>
</evidence>
<evidence type="ECO:0000256" key="8">
    <source>
        <dbReference type="ARBA" id="ARBA00023136"/>
    </source>
</evidence>
<dbReference type="InterPro" id="IPR010129">
    <property type="entry name" value="T1SS_HlyD"/>
</dbReference>
<gene>
    <name evidence="13" type="ORF">ACFFJ6_25085</name>
</gene>
<keyword evidence="7 9" id="KW-1133">Transmembrane helix</keyword>
<proteinExistence type="inferred from homology"/>
<keyword evidence="5 9" id="KW-0997">Cell inner membrane</keyword>
<keyword evidence="10" id="KW-0175">Coiled coil</keyword>
<dbReference type="RefSeq" id="WP_378393093.1">
    <property type="nucleotide sequence ID" value="NZ_JBHLWM010000012.1"/>
</dbReference>
<dbReference type="PRINTS" id="PR01490">
    <property type="entry name" value="RTXTOXIND"/>
</dbReference>
<evidence type="ECO:0000259" key="11">
    <source>
        <dbReference type="Pfam" id="PF25994"/>
    </source>
</evidence>
<keyword evidence="6 9" id="KW-0812">Transmembrane</keyword>
<evidence type="ECO:0000256" key="3">
    <source>
        <dbReference type="ARBA" id="ARBA00022448"/>
    </source>
</evidence>
<feature type="domain" description="AprE-like long alpha-helical hairpin" evidence="11">
    <location>
        <begin position="100"/>
        <end position="284"/>
    </location>
</feature>
<dbReference type="Gene3D" id="2.40.30.170">
    <property type="match status" value="1"/>
</dbReference>
<comment type="similarity">
    <text evidence="2 9">Belongs to the membrane fusion protein (MFP) (TC 8.A.1) family.</text>
</comment>
<keyword evidence="8 9" id="KW-0472">Membrane</keyword>
<accession>A0ABV6EZW7</accession>
<dbReference type="PANTHER" id="PTHR30386">
    <property type="entry name" value="MEMBRANE FUSION SUBUNIT OF EMRAB-TOLC MULTIDRUG EFFLUX PUMP"/>
    <property type="match status" value="1"/>
</dbReference>
<dbReference type="PANTHER" id="PTHR30386:SF26">
    <property type="entry name" value="TRANSPORT PROTEIN COMB"/>
    <property type="match status" value="1"/>
</dbReference>
<dbReference type="Pfam" id="PF25994">
    <property type="entry name" value="HH_AprE"/>
    <property type="match status" value="1"/>
</dbReference>
<keyword evidence="4 9" id="KW-1003">Cell membrane</keyword>
<protein>
    <recommendedName>
        <fullName evidence="9">Membrane fusion protein (MFP) family protein</fullName>
    </recommendedName>
</protein>
<dbReference type="EMBL" id="JBHLWM010000012">
    <property type="protein sequence ID" value="MFC0243781.1"/>
    <property type="molecule type" value="Genomic_DNA"/>
</dbReference>
<dbReference type="InterPro" id="IPR006144">
    <property type="entry name" value="Secretion_HlyD_CS"/>
</dbReference>
<evidence type="ECO:0000313" key="14">
    <source>
        <dbReference type="Proteomes" id="UP001589775"/>
    </source>
</evidence>
<comment type="subcellular location">
    <subcellularLocation>
        <location evidence="1 9">Cell inner membrane</location>
        <topology evidence="1 9">Single-pass membrane protein</topology>
    </subcellularLocation>
</comment>
<dbReference type="PROSITE" id="PS00543">
    <property type="entry name" value="HLYD_FAMILY"/>
    <property type="match status" value="1"/>
</dbReference>
<feature type="transmembrane region" description="Helical" evidence="9">
    <location>
        <begin position="27"/>
        <end position="47"/>
    </location>
</feature>
<evidence type="ECO:0000256" key="5">
    <source>
        <dbReference type="ARBA" id="ARBA00022519"/>
    </source>
</evidence>
<evidence type="ECO:0000256" key="4">
    <source>
        <dbReference type="ARBA" id="ARBA00022475"/>
    </source>
</evidence>
<evidence type="ECO:0000256" key="1">
    <source>
        <dbReference type="ARBA" id="ARBA00004377"/>
    </source>
</evidence>
<sequence length="444" mass="49479">MAQTDFAFSNDVRAAVELRTPRTARMLLFASLALFVTFLGWAHFAVLDEVKRGNGKVVPSRQTQVVQSLEGGIIAELMVQEGAIVEKDQPLARIEDTNFAAQFGEIRERRGAMAARVTRLEAETAGRTSVPFPPELAEIAPQAVQAERQVFDAHMRKLAQDIDVVQQQEIQKTKEIDELRASEKRFAETLALLNREVALTRKLYEQKVVPEIEMLRADRQATDMRGQLAVIQATIVKTEAAVQEARSRRLNITTAFRAQAEDDLAKSRGDLAVLDENIKSAKDRVRRTELRSPVRGVINKLNVTTIGAVVAPGASVMEIVPLDDSLLVEGRIRPQDIAFIRPDHQAVVKLSAYDSSIYGSLHGRVERISADTITDDKGDKNERGETFYRVMVRTEKNHLGTSEQPLPIIPGMVATVEILTGKKSVLDYLVKPARTLRDEALRER</sequence>
<dbReference type="InterPro" id="IPR058781">
    <property type="entry name" value="HH_AprE-like"/>
</dbReference>
<dbReference type="NCBIfam" id="TIGR01843">
    <property type="entry name" value="type_I_hlyD"/>
    <property type="match status" value="1"/>
</dbReference>
<evidence type="ECO:0000256" key="7">
    <source>
        <dbReference type="ARBA" id="ARBA00022989"/>
    </source>
</evidence>
<name>A0ABV6EZW7_9BRAD</name>
<dbReference type="Pfam" id="PF26002">
    <property type="entry name" value="Beta-barrel_AprE"/>
    <property type="match status" value="1"/>
</dbReference>
<reference evidence="13 14" key="1">
    <citation type="submission" date="2024-09" db="EMBL/GenBank/DDBJ databases">
        <authorList>
            <person name="Sun Q."/>
            <person name="Mori K."/>
        </authorList>
    </citation>
    <scope>NUCLEOTIDE SEQUENCE [LARGE SCALE GENOMIC DNA]</scope>
    <source>
        <strain evidence="13 14">KCTC 23279</strain>
    </source>
</reference>
<feature type="coiled-coil region" evidence="10">
    <location>
        <begin position="257"/>
        <end position="291"/>
    </location>
</feature>
<comment type="caution">
    <text evidence="13">The sequence shown here is derived from an EMBL/GenBank/DDBJ whole genome shotgun (WGS) entry which is preliminary data.</text>
</comment>